<keyword evidence="3" id="KW-0274">FAD</keyword>
<evidence type="ECO:0000313" key="8">
    <source>
        <dbReference type="Proteomes" id="UP000269539"/>
    </source>
</evidence>
<dbReference type="GO" id="GO:0071949">
    <property type="term" value="F:FAD binding"/>
    <property type="evidence" value="ECO:0007669"/>
    <property type="project" value="InterPro"/>
</dbReference>
<feature type="chain" id="PRO_5018299373" description="FAD-binding PCMH-type domain-containing protein" evidence="5">
    <location>
        <begin position="21"/>
        <end position="265"/>
    </location>
</feature>
<dbReference type="PROSITE" id="PS51387">
    <property type="entry name" value="FAD_PCMH"/>
    <property type="match status" value="1"/>
</dbReference>
<evidence type="ECO:0000256" key="3">
    <source>
        <dbReference type="ARBA" id="ARBA00022827"/>
    </source>
</evidence>
<feature type="domain" description="FAD-binding PCMH-type" evidence="6">
    <location>
        <begin position="69"/>
        <end position="248"/>
    </location>
</feature>
<dbReference type="AlphaFoldDB" id="A0A3M7GYQ7"/>
<evidence type="ECO:0000256" key="4">
    <source>
        <dbReference type="ARBA" id="ARBA00023002"/>
    </source>
</evidence>
<dbReference type="Gene3D" id="3.30.465.10">
    <property type="match status" value="1"/>
</dbReference>
<dbReference type="InterPro" id="IPR016166">
    <property type="entry name" value="FAD-bd_PCMH"/>
</dbReference>
<dbReference type="InterPro" id="IPR036318">
    <property type="entry name" value="FAD-bd_PCMH-like_sf"/>
</dbReference>
<proteinExistence type="inferred from homology"/>
<dbReference type="Proteomes" id="UP000269539">
    <property type="component" value="Unassembled WGS sequence"/>
</dbReference>
<name>A0A3M7GYQ7_HORWE</name>
<dbReference type="InterPro" id="IPR016169">
    <property type="entry name" value="FAD-bd_PCMH_sub2"/>
</dbReference>
<dbReference type="Pfam" id="PF01565">
    <property type="entry name" value="FAD_binding_4"/>
    <property type="match status" value="1"/>
</dbReference>
<evidence type="ECO:0000256" key="2">
    <source>
        <dbReference type="ARBA" id="ARBA00022630"/>
    </source>
</evidence>
<keyword evidence="4" id="KW-0560">Oxidoreductase</keyword>
<keyword evidence="5" id="KW-0732">Signal</keyword>
<reference evidence="7 8" key="1">
    <citation type="journal article" date="2018" name="BMC Genomics">
        <title>Genomic evidence for intraspecific hybridization in a clonal and extremely halotolerant yeast.</title>
        <authorList>
            <person name="Gostincar C."/>
            <person name="Stajich J.E."/>
            <person name="Zupancic J."/>
            <person name="Zalar P."/>
            <person name="Gunde-Cimerman N."/>
        </authorList>
    </citation>
    <scope>NUCLEOTIDE SEQUENCE [LARGE SCALE GENOMIC DNA]</scope>
    <source>
        <strain evidence="7 8">EXF-10513</strain>
    </source>
</reference>
<comment type="caution">
    <text evidence="7">The sequence shown here is derived from an EMBL/GenBank/DDBJ whole genome shotgun (WGS) entry which is preliminary data.</text>
</comment>
<feature type="signal peptide" evidence="5">
    <location>
        <begin position="1"/>
        <end position="20"/>
    </location>
</feature>
<dbReference type="EMBL" id="QWIO01000157">
    <property type="protein sequence ID" value="RMZ06300.1"/>
    <property type="molecule type" value="Genomic_DNA"/>
</dbReference>
<gene>
    <name evidence="7" type="ORF">D0864_02275</name>
</gene>
<dbReference type="PANTHER" id="PTHR42973:SF13">
    <property type="entry name" value="FAD-BINDING PCMH-TYPE DOMAIN-CONTAINING PROTEIN"/>
    <property type="match status" value="1"/>
</dbReference>
<dbReference type="SUPFAM" id="SSF56176">
    <property type="entry name" value="FAD-binding/transporter-associated domain-like"/>
    <property type="match status" value="1"/>
</dbReference>
<dbReference type="InterPro" id="IPR006094">
    <property type="entry name" value="Oxid_FAD_bind_N"/>
</dbReference>
<keyword evidence="2" id="KW-0285">Flavoprotein</keyword>
<sequence length="265" mass="28847">MKAFLSLLPWLALVAADAKSDTNAVCEYLYDKYPKYFAWDTLGPHALQTVSNASTYHDINSVYWNAQNRLFRAACAFFPGNAEQVSDAVKQLNKHPEARFALKSGGHQPAPGFSSTDGGVIISFEPNLADTVRTEDGKHFIVGPGARWGDSYAVTQKTNQVVVGGRLSHIGVGGFAVGGGLSFYSAQYMADSFKGLTCDNVDQWEVVLADGTALNATRDENADLWWALRGGGNQFAIVTRMWMQAHPLGDNGKKAAHLQFRCSSF</sequence>
<dbReference type="GO" id="GO:0016491">
    <property type="term" value="F:oxidoreductase activity"/>
    <property type="evidence" value="ECO:0007669"/>
    <property type="project" value="UniProtKB-KW"/>
</dbReference>
<organism evidence="7 8">
    <name type="scientific">Hortaea werneckii</name>
    <name type="common">Black yeast</name>
    <name type="synonym">Cladosporium werneckii</name>
    <dbReference type="NCBI Taxonomy" id="91943"/>
    <lineage>
        <taxon>Eukaryota</taxon>
        <taxon>Fungi</taxon>
        <taxon>Dikarya</taxon>
        <taxon>Ascomycota</taxon>
        <taxon>Pezizomycotina</taxon>
        <taxon>Dothideomycetes</taxon>
        <taxon>Dothideomycetidae</taxon>
        <taxon>Mycosphaerellales</taxon>
        <taxon>Teratosphaeriaceae</taxon>
        <taxon>Hortaea</taxon>
    </lineage>
</organism>
<accession>A0A3M7GYQ7</accession>
<evidence type="ECO:0000259" key="6">
    <source>
        <dbReference type="PROSITE" id="PS51387"/>
    </source>
</evidence>
<protein>
    <recommendedName>
        <fullName evidence="6">FAD-binding PCMH-type domain-containing protein</fullName>
    </recommendedName>
</protein>
<evidence type="ECO:0000256" key="5">
    <source>
        <dbReference type="SAM" id="SignalP"/>
    </source>
</evidence>
<evidence type="ECO:0000313" key="7">
    <source>
        <dbReference type="EMBL" id="RMZ06300.1"/>
    </source>
</evidence>
<comment type="similarity">
    <text evidence="1">Belongs to the oxygen-dependent FAD-linked oxidoreductase family.</text>
</comment>
<dbReference type="PANTHER" id="PTHR42973">
    <property type="entry name" value="BINDING OXIDOREDUCTASE, PUTATIVE (AFU_ORTHOLOGUE AFUA_1G17690)-RELATED"/>
    <property type="match status" value="1"/>
</dbReference>
<evidence type="ECO:0000256" key="1">
    <source>
        <dbReference type="ARBA" id="ARBA00005466"/>
    </source>
</evidence>
<dbReference type="InterPro" id="IPR050416">
    <property type="entry name" value="FAD-linked_Oxidoreductase"/>
</dbReference>